<name>A0A0M0JAU1_9EUKA</name>
<dbReference type="Gene3D" id="3.40.50.620">
    <property type="entry name" value="HUPs"/>
    <property type="match status" value="1"/>
</dbReference>
<keyword evidence="2" id="KW-1185">Reference proteome</keyword>
<gene>
    <name evidence="1" type="ORF">Ctob_004080</name>
</gene>
<organism evidence="1 2">
    <name type="scientific">Chrysochromulina tobinii</name>
    <dbReference type="NCBI Taxonomy" id="1460289"/>
    <lineage>
        <taxon>Eukaryota</taxon>
        <taxon>Haptista</taxon>
        <taxon>Haptophyta</taxon>
        <taxon>Prymnesiophyceae</taxon>
        <taxon>Prymnesiales</taxon>
        <taxon>Chrysochromulinaceae</taxon>
        <taxon>Chrysochromulina</taxon>
    </lineage>
</organism>
<reference evidence="2" key="1">
    <citation type="journal article" date="2015" name="PLoS Genet.">
        <title>Genome Sequence and Transcriptome Analyses of Chrysochromulina tobin: Metabolic Tools for Enhanced Algal Fitness in the Prominent Order Prymnesiales (Haptophyceae).</title>
        <authorList>
            <person name="Hovde B.T."/>
            <person name="Deodato C.R."/>
            <person name="Hunsperger H.M."/>
            <person name="Ryken S.A."/>
            <person name="Yost W."/>
            <person name="Jha R.K."/>
            <person name="Patterson J."/>
            <person name="Monnat R.J. Jr."/>
            <person name="Barlow S.B."/>
            <person name="Starkenburg S.R."/>
            <person name="Cattolico R.A."/>
        </authorList>
    </citation>
    <scope>NUCLEOTIDE SEQUENCE</scope>
    <source>
        <strain evidence="2">CCMP291</strain>
    </source>
</reference>
<protein>
    <submittedName>
        <fullName evidence="1">Uncharacterized protein</fullName>
    </submittedName>
</protein>
<comment type="caution">
    <text evidence="1">The sequence shown here is derived from an EMBL/GenBank/DDBJ whole genome shotgun (WGS) entry which is preliminary data.</text>
</comment>
<evidence type="ECO:0000313" key="1">
    <source>
        <dbReference type="EMBL" id="KOO23691.1"/>
    </source>
</evidence>
<dbReference type="Proteomes" id="UP000037460">
    <property type="component" value="Unassembled WGS sequence"/>
</dbReference>
<dbReference type="AlphaFoldDB" id="A0A0M0JAU1"/>
<accession>A0A0M0JAU1</accession>
<dbReference type="EMBL" id="JWZX01003167">
    <property type="protein sequence ID" value="KOO23691.1"/>
    <property type="molecule type" value="Genomic_DNA"/>
</dbReference>
<evidence type="ECO:0000313" key="2">
    <source>
        <dbReference type="Proteomes" id="UP000037460"/>
    </source>
</evidence>
<dbReference type="OrthoDB" id="40021at2759"/>
<dbReference type="InterPro" id="IPR014729">
    <property type="entry name" value="Rossmann-like_a/b/a_fold"/>
</dbReference>
<sequence>MSFAERRATLLALPWVSGVIPIDRFDCEFSAAFLEEHHVDVLCYGEEYDPVLNPEFAKRVASGMAPDFYRVARTGGVTGRREQAAERRESRARAVVLPRTAGVSTSEIIQRLAARIEQDKDALMKRNDGGSADKKNV</sequence>
<proteinExistence type="predicted"/>